<dbReference type="InterPro" id="IPR036005">
    <property type="entry name" value="Creatinase/aminopeptidase-like"/>
</dbReference>
<keyword evidence="4 6" id="KW-0479">Metal-binding</keyword>
<feature type="binding site" evidence="6">
    <location>
        <position position="72"/>
    </location>
    <ligand>
        <name>substrate</name>
    </ligand>
</feature>
<feature type="binding site" evidence="6">
    <location>
        <position position="100"/>
    </location>
    <ligand>
        <name>a divalent metal cation</name>
        <dbReference type="ChEBI" id="CHEBI:60240"/>
        <label>1</label>
    </ligand>
</feature>
<dbReference type="PRINTS" id="PR00599">
    <property type="entry name" value="MAPEPTIDASE"/>
</dbReference>
<comment type="similarity">
    <text evidence="6">Belongs to the peptidase M24A family. Methionine aminopeptidase type 1 subfamily.</text>
</comment>
<dbReference type="GO" id="GO:0006508">
    <property type="term" value="P:proteolysis"/>
    <property type="evidence" value="ECO:0007669"/>
    <property type="project" value="UniProtKB-KW"/>
</dbReference>
<dbReference type="Pfam" id="PF00557">
    <property type="entry name" value="Peptidase_M24"/>
    <property type="match status" value="1"/>
</dbReference>
<evidence type="ECO:0000256" key="2">
    <source>
        <dbReference type="ARBA" id="ARBA00022438"/>
    </source>
</evidence>
<keyword evidence="5 6" id="KW-0378">Hydrolase</keyword>
<dbReference type="PANTHER" id="PTHR43330:SF17">
    <property type="entry name" value="METHIONINE AMINOPEPTIDASE"/>
    <property type="match status" value="1"/>
</dbReference>
<evidence type="ECO:0000256" key="7">
    <source>
        <dbReference type="RuleBase" id="RU003653"/>
    </source>
</evidence>
<proteinExistence type="inferred from homology"/>
<comment type="function">
    <text evidence="1 6">Removes the N-terminal methionine from nascent proteins. The N-terminal methionine is often cleaved when the second residue in the primary sequence is small and uncharged (Met-Ala-, Cys, Gly, Pro, Ser, Thr, or Val). Requires deformylation of the N(alpha)-formylated initiator methionine before it can be hydrolyzed.</text>
</comment>
<feature type="domain" description="Peptidase M24" evidence="8">
    <location>
        <begin position="10"/>
        <end position="233"/>
    </location>
</feature>
<dbReference type="Proteomes" id="UP000034487">
    <property type="component" value="Unassembled WGS sequence"/>
</dbReference>
<comment type="catalytic activity">
    <reaction evidence="6 7">
        <text>Release of N-terminal amino acids, preferentially methionine, from peptides and arylamides.</text>
        <dbReference type="EC" id="3.4.11.18"/>
    </reaction>
</comment>
<evidence type="ECO:0000313" key="9">
    <source>
        <dbReference type="EMBL" id="KKU42878.1"/>
    </source>
</evidence>
<protein>
    <recommendedName>
        <fullName evidence="6 7">Methionine aminopeptidase</fullName>
        <shortName evidence="6">MAP</shortName>
        <shortName evidence="6">MetAP</shortName>
        <ecNumber evidence="6 7">3.4.11.18</ecNumber>
    </recommendedName>
    <alternativeName>
        <fullName evidence="6">Peptidase M</fullName>
    </alternativeName>
</protein>
<evidence type="ECO:0000313" key="10">
    <source>
        <dbReference type="Proteomes" id="UP000034487"/>
    </source>
</evidence>
<evidence type="ECO:0000256" key="3">
    <source>
        <dbReference type="ARBA" id="ARBA00022670"/>
    </source>
</evidence>
<comment type="cofactor">
    <cofactor evidence="6">
        <name>Co(2+)</name>
        <dbReference type="ChEBI" id="CHEBI:48828"/>
    </cofactor>
    <cofactor evidence="6">
        <name>Zn(2+)</name>
        <dbReference type="ChEBI" id="CHEBI:29105"/>
    </cofactor>
    <cofactor evidence="6">
        <name>Mn(2+)</name>
        <dbReference type="ChEBI" id="CHEBI:29035"/>
    </cofactor>
    <cofactor evidence="6">
        <name>Fe(2+)</name>
        <dbReference type="ChEBI" id="CHEBI:29033"/>
    </cofactor>
    <text evidence="6">Binds 2 divalent metal cations per subunit. Has a high-affinity and a low affinity metal-binding site. The true nature of the physiological cofactor is under debate. The enzyme is active with cobalt, zinc, manganese or divalent iron ions. Most likely, methionine aminopeptidases function as mononuclear Fe(2+)-metalloproteases under physiological conditions, and the catalytically relevant metal-binding site has been assigned to the histidine-containing high-affinity site.</text>
</comment>
<comment type="subunit">
    <text evidence="6">Monomer.</text>
</comment>
<comment type="caution">
    <text evidence="9">The sequence shown here is derived from an EMBL/GenBank/DDBJ whole genome shotgun (WGS) entry which is preliminary data.</text>
</comment>
<dbReference type="EMBL" id="LCMV01000044">
    <property type="protein sequence ID" value="KKU42878.1"/>
    <property type="molecule type" value="Genomic_DNA"/>
</dbReference>
<dbReference type="NCBIfam" id="TIGR00500">
    <property type="entry name" value="met_pdase_I"/>
    <property type="match status" value="1"/>
</dbReference>
<dbReference type="InterPro" id="IPR002467">
    <property type="entry name" value="Pept_M24A_MAP1"/>
</dbReference>
<dbReference type="GO" id="GO:0046872">
    <property type="term" value="F:metal ion binding"/>
    <property type="evidence" value="ECO:0007669"/>
    <property type="project" value="UniProtKB-UniRule"/>
</dbReference>
<evidence type="ECO:0000256" key="6">
    <source>
        <dbReference type="HAMAP-Rule" id="MF_01974"/>
    </source>
</evidence>
<keyword evidence="3 6" id="KW-0645">Protease</keyword>
<dbReference type="PANTHER" id="PTHR43330">
    <property type="entry name" value="METHIONINE AMINOPEPTIDASE"/>
    <property type="match status" value="1"/>
</dbReference>
<dbReference type="InterPro" id="IPR001714">
    <property type="entry name" value="Pept_M24_MAP"/>
</dbReference>
<feature type="binding site" evidence="6">
    <location>
        <position position="163"/>
    </location>
    <ligand>
        <name>a divalent metal cation</name>
        <dbReference type="ChEBI" id="CHEBI:60240"/>
        <label>2</label>
        <note>catalytic</note>
    </ligand>
</feature>
<feature type="binding site" evidence="6">
    <location>
        <position position="227"/>
    </location>
    <ligand>
        <name>a divalent metal cation</name>
        <dbReference type="ChEBI" id="CHEBI:60240"/>
        <label>1</label>
    </ligand>
</feature>
<dbReference type="Gene3D" id="3.90.230.10">
    <property type="entry name" value="Creatinase/methionine aminopeptidase superfamily"/>
    <property type="match status" value="1"/>
</dbReference>
<name>A0A0G1SLD1_9BACT</name>
<reference evidence="9 10" key="1">
    <citation type="journal article" date="2015" name="Nature">
        <title>rRNA introns, odd ribosomes, and small enigmatic genomes across a large radiation of phyla.</title>
        <authorList>
            <person name="Brown C.T."/>
            <person name="Hug L.A."/>
            <person name="Thomas B.C."/>
            <person name="Sharon I."/>
            <person name="Castelle C.J."/>
            <person name="Singh A."/>
            <person name="Wilkins M.J."/>
            <person name="Williams K.H."/>
            <person name="Banfield J.F."/>
        </authorList>
    </citation>
    <scope>NUCLEOTIDE SEQUENCE [LARGE SCALE GENOMIC DNA]</scope>
</reference>
<feature type="binding site" evidence="6">
    <location>
        <position position="196"/>
    </location>
    <ligand>
        <name>a divalent metal cation</name>
        <dbReference type="ChEBI" id="CHEBI:60240"/>
        <label>2</label>
        <note>catalytic</note>
    </ligand>
</feature>
<accession>A0A0G1SLD1</accession>
<comment type="caution">
    <text evidence="6">Lacks conserved residue(s) required for the propagation of feature annotation.</text>
</comment>
<dbReference type="CDD" id="cd01086">
    <property type="entry name" value="MetAP1"/>
    <property type="match status" value="1"/>
</dbReference>
<dbReference type="GO" id="GO:0005829">
    <property type="term" value="C:cytosol"/>
    <property type="evidence" value="ECO:0007669"/>
    <property type="project" value="TreeGrafter"/>
</dbReference>
<dbReference type="GO" id="GO:0004239">
    <property type="term" value="F:initiator methionyl aminopeptidase activity"/>
    <property type="evidence" value="ECO:0007669"/>
    <property type="project" value="UniProtKB-UniRule"/>
</dbReference>
<organism evidence="9 10">
    <name type="scientific">Berkelbacteria bacterium GW2011_GWA2_46_7</name>
    <dbReference type="NCBI Taxonomy" id="1618335"/>
    <lineage>
        <taxon>Bacteria</taxon>
        <taxon>Candidatus Berkelbacteria</taxon>
    </lineage>
</organism>
<sequence length="244" mass="26077">MLEISQDLVDAGRIAANTHQEVARLVTPGVNLLTIESRVKELIALSGAKSAFLGYKGYPATSCLSVNSAVVHAIPQNYVLKSGDVLSVDLGVEKNGWIVDTAWSYAVGKVAPRVAELLLVTKKSLDEAIKVARIGKHLGDIGQVVQTIVESSGFHIIRDLSGHGVGRELQMPPSIPNFGHAGTGAEIKEGMILALEPITAMQPVNLTIENDNWTIRAHPDVVCAHFEHTIVVTLDCPVVLTKVA</sequence>
<dbReference type="GO" id="GO:0070006">
    <property type="term" value="F:metalloaminopeptidase activity"/>
    <property type="evidence" value="ECO:0007669"/>
    <property type="project" value="UniProtKB-UniRule"/>
</dbReference>
<evidence type="ECO:0000259" key="8">
    <source>
        <dbReference type="Pfam" id="PF00557"/>
    </source>
</evidence>
<dbReference type="EC" id="3.4.11.18" evidence="6 7"/>
<dbReference type="AlphaFoldDB" id="A0A0G1SLD1"/>
<feature type="binding site" evidence="6">
    <location>
        <position position="227"/>
    </location>
    <ligand>
        <name>a divalent metal cation</name>
        <dbReference type="ChEBI" id="CHEBI:60240"/>
        <label>2</label>
        <note>catalytic</note>
    </ligand>
</feature>
<evidence type="ECO:0000256" key="5">
    <source>
        <dbReference type="ARBA" id="ARBA00022801"/>
    </source>
</evidence>
<evidence type="ECO:0000256" key="4">
    <source>
        <dbReference type="ARBA" id="ARBA00022723"/>
    </source>
</evidence>
<evidence type="ECO:0000256" key="1">
    <source>
        <dbReference type="ARBA" id="ARBA00002521"/>
    </source>
</evidence>
<feature type="binding site" evidence="6">
    <location>
        <position position="89"/>
    </location>
    <ligand>
        <name>a divalent metal cation</name>
        <dbReference type="ChEBI" id="CHEBI:60240"/>
        <label>1</label>
    </ligand>
</feature>
<feature type="binding site" evidence="6">
    <location>
        <position position="100"/>
    </location>
    <ligand>
        <name>a divalent metal cation</name>
        <dbReference type="ChEBI" id="CHEBI:60240"/>
        <label>2</label>
        <note>catalytic</note>
    </ligand>
</feature>
<dbReference type="SUPFAM" id="SSF55920">
    <property type="entry name" value="Creatinase/aminopeptidase"/>
    <property type="match status" value="1"/>
</dbReference>
<dbReference type="HAMAP" id="MF_01974">
    <property type="entry name" value="MetAP_1"/>
    <property type="match status" value="1"/>
</dbReference>
<dbReference type="InterPro" id="IPR000994">
    <property type="entry name" value="Pept_M24"/>
</dbReference>
<keyword evidence="2 6" id="KW-0031">Aminopeptidase</keyword>
<gene>
    <name evidence="6" type="primary">map</name>
    <name evidence="9" type="ORF">UX60_C0044G0004</name>
</gene>